<gene>
    <name evidence="1" type="ORF">H2021_00430</name>
</gene>
<evidence type="ECO:0000313" key="1">
    <source>
        <dbReference type="EMBL" id="MBA4723660.1"/>
    </source>
</evidence>
<organism evidence="1 2">
    <name type="scientific">SAR86 cluster bacterium</name>
    <dbReference type="NCBI Taxonomy" id="2030880"/>
    <lineage>
        <taxon>Bacteria</taxon>
        <taxon>Pseudomonadati</taxon>
        <taxon>Pseudomonadota</taxon>
        <taxon>Gammaproteobacteria</taxon>
        <taxon>SAR86 cluster</taxon>
    </lineage>
</organism>
<evidence type="ECO:0000313" key="2">
    <source>
        <dbReference type="Proteomes" id="UP000585327"/>
    </source>
</evidence>
<comment type="caution">
    <text evidence="1">The sequence shown here is derived from an EMBL/GenBank/DDBJ whole genome shotgun (WGS) entry which is preliminary data.</text>
</comment>
<dbReference type="Proteomes" id="UP000585327">
    <property type="component" value="Unassembled WGS sequence"/>
</dbReference>
<protein>
    <submittedName>
        <fullName evidence="1">Uncharacterized protein</fullName>
    </submittedName>
</protein>
<reference evidence="1 2" key="1">
    <citation type="submission" date="2020-06" db="EMBL/GenBank/DDBJ databases">
        <title>Dysbiosis in marine aquaculture revealed through microbiome analysis: reverse ecology for environmental sustainability.</title>
        <authorList>
            <person name="Haro-Moreno J.M."/>
            <person name="Coutinho F.H."/>
            <person name="Zaragoza-Solas A."/>
            <person name="Picazo A."/>
            <person name="Almagro-Moreno S."/>
            <person name="Lopez-Perez M."/>
        </authorList>
    </citation>
    <scope>NUCLEOTIDE SEQUENCE [LARGE SCALE GENOMIC DNA]</scope>
    <source>
        <strain evidence="1">MCMED-G42</strain>
    </source>
</reference>
<dbReference type="AlphaFoldDB" id="A0A838YJA0"/>
<proteinExistence type="predicted"/>
<dbReference type="EMBL" id="JACETM010000001">
    <property type="protein sequence ID" value="MBA4723660.1"/>
    <property type="molecule type" value="Genomic_DNA"/>
</dbReference>
<accession>A0A838YJA0</accession>
<name>A0A838YJA0_9GAMM</name>
<sequence>MSIFFKVDVNIYLYMITASLKTNLILKELGITRFSSRSSANKSIINSIYIYKIDKVSVFLKKDFKEYDIDQKKLILAIMNSTTLTNGESSGQSILFDNKNELDDIIDSSSKLIINLTNNEIKITAKIPIIDSFDIDELVSNPENKKHLWNSIKALLNL</sequence>